<sequence>MKIVVGLGNPGEDYVNTRHNTGRIVVNQFLKNFAFPEMVFNKKLQALESVGKVGREKVQVVFPETFMNKSGSAVAKIITSKKKAKDLVVVHDDLDMPLGKIKISWNRGTGGHKGVLSIVKALKTEEFVRVRVGISAETAGGKLKKPKGEKEVDKFIIGEFRPTEEAELKKVAKRVSAALEVIVLEDASRAMGEFNRN</sequence>
<keyword evidence="4 7" id="KW-0694">RNA-binding</keyword>
<feature type="binding site" evidence="7">
    <location>
        <position position="66"/>
    </location>
    <ligand>
        <name>tRNA</name>
        <dbReference type="ChEBI" id="CHEBI:17843"/>
    </ligand>
</feature>
<evidence type="ECO:0000256" key="1">
    <source>
        <dbReference type="ARBA" id="ARBA00013260"/>
    </source>
</evidence>
<dbReference type="InterPro" id="IPR018171">
    <property type="entry name" value="Pept_tRNA_hydro_CS"/>
</dbReference>
<dbReference type="PROSITE" id="PS01195">
    <property type="entry name" value="PEPT_TRNA_HYDROL_1"/>
    <property type="match status" value="1"/>
</dbReference>
<evidence type="ECO:0000256" key="5">
    <source>
        <dbReference type="ARBA" id="ARBA00038063"/>
    </source>
</evidence>
<evidence type="ECO:0000256" key="6">
    <source>
        <dbReference type="ARBA" id="ARBA00050038"/>
    </source>
</evidence>
<gene>
    <name evidence="7" type="primary">pth</name>
    <name evidence="10" type="ORF">A2920_00160</name>
</gene>
<keyword evidence="3 7" id="KW-0378">Hydrolase</keyword>
<comment type="function">
    <text evidence="7">Hydrolyzes ribosome-free peptidyl-tRNAs (with 1 or more amino acids incorporated), which drop off the ribosome during protein synthesis, or as a result of ribosome stalling.</text>
</comment>
<reference evidence="10 11" key="1">
    <citation type="journal article" date="2016" name="Nat. Commun.">
        <title>Thousands of microbial genomes shed light on interconnected biogeochemical processes in an aquifer system.</title>
        <authorList>
            <person name="Anantharaman K."/>
            <person name="Brown C.T."/>
            <person name="Hug L.A."/>
            <person name="Sharon I."/>
            <person name="Castelle C.J."/>
            <person name="Probst A.J."/>
            <person name="Thomas B.C."/>
            <person name="Singh A."/>
            <person name="Wilkins M.J."/>
            <person name="Karaoz U."/>
            <person name="Brodie E.L."/>
            <person name="Williams K.H."/>
            <person name="Hubbard S.S."/>
            <person name="Banfield J.F."/>
        </authorList>
    </citation>
    <scope>NUCLEOTIDE SEQUENCE [LARGE SCALE GENOMIC DNA]</scope>
</reference>
<evidence type="ECO:0000256" key="9">
    <source>
        <dbReference type="RuleBase" id="RU004320"/>
    </source>
</evidence>
<proteinExistence type="inferred from homology"/>
<dbReference type="GO" id="GO:0006515">
    <property type="term" value="P:protein quality control for misfolded or incompletely synthesized proteins"/>
    <property type="evidence" value="ECO:0007669"/>
    <property type="project" value="UniProtKB-UniRule"/>
</dbReference>
<dbReference type="SUPFAM" id="SSF53178">
    <property type="entry name" value="Peptidyl-tRNA hydrolase-like"/>
    <property type="match status" value="1"/>
</dbReference>
<dbReference type="HAMAP" id="MF_00083">
    <property type="entry name" value="Pept_tRNA_hydro_bact"/>
    <property type="match status" value="1"/>
</dbReference>
<comment type="subunit">
    <text evidence="7">Monomer.</text>
</comment>
<name>A0A1G2U184_9BACT</name>
<evidence type="ECO:0000256" key="3">
    <source>
        <dbReference type="ARBA" id="ARBA00022801"/>
    </source>
</evidence>
<dbReference type="AlphaFoldDB" id="A0A1G2U184"/>
<feature type="binding site" evidence="7">
    <location>
        <position position="14"/>
    </location>
    <ligand>
        <name>tRNA</name>
        <dbReference type="ChEBI" id="CHEBI:17843"/>
    </ligand>
</feature>
<comment type="subcellular location">
    <subcellularLocation>
        <location evidence="7">Cytoplasm</location>
    </subcellularLocation>
</comment>
<accession>A0A1G2U184</accession>
<dbReference type="GO" id="GO:0000049">
    <property type="term" value="F:tRNA binding"/>
    <property type="evidence" value="ECO:0007669"/>
    <property type="project" value="UniProtKB-UniRule"/>
</dbReference>
<feature type="binding site" evidence="7">
    <location>
        <position position="68"/>
    </location>
    <ligand>
        <name>tRNA</name>
        <dbReference type="ChEBI" id="CHEBI:17843"/>
    </ligand>
</feature>
<organism evidence="10 11">
    <name type="scientific">Candidatus Zambryskibacteria bacterium RIFCSPLOWO2_01_FULL_43_17</name>
    <dbReference type="NCBI Taxonomy" id="1802760"/>
    <lineage>
        <taxon>Bacteria</taxon>
        <taxon>Candidatus Zambryskiibacteriota</taxon>
    </lineage>
</organism>
<dbReference type="GO" id="GO:0072344">
    <property type="term" value="P:rescue of stalled ribosome"/>
    <property type="evidence" value="ECO:0007669"/>
    <property type="project" value="UniProtKB-UniRule"/>
</dbReference>
<dbReference type="Pfam" id="PF01195">
    <property type="entry name" value="Pept_tRNA_hydro"/>
    <property type="match status" value="1"/>
</dbReference>
<evidence type="ECO:0000313" key="10">
    <source>
        <dbReference type="EMBL" id="OHB03275.1"/>
    </source>
</evidence>
<evidence type="ECO:0000313" key="11">
    <source>
        <dbReference type="Proteomes" id="UP000179283"/>
    </source>
</evidence>
<feature type="site" description="Stabilizes the basic form of H active site to accept a proton" evidence="7">
    <location>
        <position position="92"/>
    </location>
</feature>
<feature type="active site" description="Proton acceptor" evidence="7">
    <location>
        <position position="19"/>
    </location>
</feature>
<dbReference type="GO" id="GO:0004045">
    <property type="term" value="F:peptidyl-tRNA hydrolase activity"/>
    <property type="evidence" value="ECO:0007669"/>
    <property type="project" value="UniProtKB-UniRule"/>
</dbReference>
<comment type="catalytic activity">
    <reaction evidence="7 8">
        <text>an N-acyl-L-alpha-aminoacyl-tRNA + H2O = an N-acyl-L-amino acid + a tRNA + H(+)</text>
        <dbReference type="Rhea" id="RHEA:54448"/>
        <dbReference type="Rhea" id="RHEA-COMP:10123"/>
        <dbReference type="Rhea" id="RHEA-COMP:13883"/>
        <dbReference type="ChEBI" id="CHEBI:15377"/>
        <dbReference type="ChEBI" id="CHEBI:15378"/>
        <dbReference type="ChEBI" id="CHEBI:59874"/>
        <dbReference type="ChEBI" id="CHEBI:78442"/>
        <dbReference type="ChEBI" id="CHEBI:138191"/>
        <dbReference type="EC" id="3.1.1.29"/>
    </reaction>
</comment>
<dbReference type="NCBIfam" id="TIGR00447">
    <property type="entry name" value="pth"/>
    <property type="match status" value="1"/>
</dbReference>
<dbReference type="GO" id="GO:0005737">
    <property type="term" value="C:cytoplasm"/>
    <property type="evidence" value="ECO:0007669"/>
    <property type="project" value="UniProtKB-SubCell"/>
</dbReference>
<dbReference type="Proteomes" id="UP000179283">
    <property type="component" value="Unassembled WGS sequence"/>
</dbReference>
<dbReference type="CDD" id="cd00462">
    <property type="entry name" value="PTH"/>
    <property type="match status" value="1"/>
</dbReference>
<dbReference type="EC" id="3.1.1.29" evidence="1 7"/>
<dbReference type="PANTHER" id="PTHR17224:SF1">
    <property type="entry name" value="PEPTIDYL-TRNA HYDROLASE"/>
    <property type="match status" value="1"/>
</dbReference>
<evidence type="ECO:0000256" key="4">
    <source>
        <dbReference type="ARBA" id="ARBA00022884"/>
    </source>
</evidence>
<comment type="function">
    <text evidence="7">Catalyzes the release of premature peptidyl moieties from peptidyl-tRNA molecules trapped in stalled 50S ribosomal subunits, and thus maintains levels of free tRNAs and 50S ribosomes.</text>
</comment>
<dbReference type="PANTHER" id="PTHR17224">
    <property type="entry name" value="PEPTIDYL-TRNA HYDROLASE"/>
    <property type="match status" value="1"/>
</dbReference>
<comment type="caution">
    <text evidence="7">Lacks conserved residue(s) required for the propagation of feature annotation.</text>
</comment>
<comment type="similarity">
    <text evidence="5 7 9">Belongs to the PTH family.</text>
</comment>
<protein>
    <recommendedName>
        <fullName evidence="6 7">Peptidyl-tRNA hydrolase</fullName>
        <shortName evidence="7">Pth</shortName>
        <ecNumber evidence="1 7">3.1.1.29</ecNumber>
    </recommendedName>
</protein>
<dbReference type="Gene3D" id="3.40.50.1470">
    <property type="entry name" value="Peptidyl-tRNA hydrolase"/>
    <property type="match status" value="1"/>
</dbReference>
<keyword evidence="2 7" id="KW-0820">tRNA-binding</keyword>
<evidence type="ECO:0000256" key="7">
    <source>
        <dbReference type="HAMAP-Rule" id="MF_00083"/>
    </source>
</evidence>
<dbReference type="InterPro" id="IPR036416">
    <property type="entry name" value="Pept_tRNA_hydro_sf"/>
</dbReference>
<feature type="site" description="Discriminates between blocked and unblocked aminoacyl-tRNA" evidence="7">
    <location>
        <position position="9"/>
    </location>
</feature>
<evidence type="ECO:0000256" key="2">
    <source>
        <dbReference type="ARBA" id="ARBA00022555"/>
    </source>
</evidence>
<comment type="caution">
    <text evidence="10">The sequence shown here is derived from an EMBL/GenBank/DDBJ whole genome shotgun (WGS) entry which is preliminary data.</text>
</comment>
<keyword evidence="7" id="KW-0963">Cytoplasm</keyword>
<dbReference type="EMBL" id="MHWD01000024">
    <property type="protein sequence ID" value="OHB03275.1"/>
    <property type="molecule type" value="Genomic_DNA"/>
</dbReference>
<dbReference type="InterPro" id="IPR001328">
    <property type="entry name" value="Pept_tRNA_hydro"/>
</dbReference>
<evidence type="ECO:0000256" key="8">
    <source>
        <dbReference type="RuleBase" id="RU000673"/>
    </source>
</evidence>